<dbReference type="PROSITE" id="PS00358">
    <property type="entry name" value="RIBOSOMAL_L5"/>
    <property type="match status" value="1"/>
</dbReference>
<comment type="function">
    <text evidence="5">This is 1 of the proteins that bind and probably mediate the attachment of the 5S RNA into the large ribosomal subunit, where it forms part of the central protuberance. In the 70S ribosome it contacts protein S13 of the 30S subunit (bridge B1b), connecting the 2 subunits; this bridge is implicated in subunit movement. Contacts the P site tRNA; the 5S rRNA and some of its associated proteins might help stabilize positioning of ribosome-bound tRNAs.</text>
</comment>
<dbReference type="NCBIfam" id="NF000585">
    <property type="entry name" value="PRK00010.1"/>
    <property type="match status" value="1"/>
</dbReference>
<dbReference type="GO" id="GO:0003735">
    <property type="term" value="F:structural constituent of ribosome"/>
    <property type="evidence" value="ECO:0007669"/>
    <property type="project" value="InterPro"/>
</dbReference>
<evidence type="ECO:0000256" key="5">
    <source>
        <dbReference type="HAMAP-Rule" id="MF_01333"/>
    </source>
</evidence>
<dbReference type="InterPro" id="IPR022803">
    <property type="entry name" value="Ribosomal_uL5_dom_sf"/>
</dbReference>
<comment type="similarity">
    <text evidence="1 5 6">Belongs to the universal ribosomal protein uL5 family.</text>
</comment>
<dbReference type="HAMAP" id="MF_01333_B">
    <property type="entry name" value="Ribosomal_uL5_B"/>
    <property type="match status" value="1"/>
</dbReference>
<reference evidence="9 10" key="1">
    <citation type="journal article" date="2015" name="Nature">
        <title>rRNA introns, odd ribosomes, and small enigmatic genomes across a large radiation of phyla.</title>
        <authorList>
            <person name="Brown C.T."/>
            <person name="Hug L.A."/>
            <person name="Thomas B.C."/>
            <person name="Sharon I."/>
            <person name="Castelle C.J."/>
            <person name="Singh A."/>
            <person name="Wilkins M.J."/>
            <person name="Williams K.H."/>
            <person name="Banfield J.F."/>
        </authorList>
    </citation>
    <scope>NUCLEOTIDE SEQUENCE [LARGE SCALE GENOMIC DNA]</scope>
</reference>
<protein>
    <recommendedName>
        <fullName evidence="4 5">Large ribosomal subunit protein uL5</fullName>
    </recommendedName>
</protein>
<evidence type="ECO:0000256" key="3">
    <source>
        <dbReference type="ARBA" id="ARBA00023274"/>
    </source>
</evidence>
<keyword evidence="2 5" id="KW-0689">Ribosomal protein</keyword>
<dbReference type="AlphaFoldDB" id="A0A0G1I147"/>
<evidence type="ECO:0000256" key="4">
    <source>
        <dbReference type="ARBA" id="ARBA00035245"/>
    </source>
</evidence>
<dbReference type="Pfam" id="PF00673">
    <property type="entry name" value="Ribosomal_L5_C"/>
    <property type="match status" value="1"/>
</dbReference>
<dbReference type="InterPro" id="IPR020930">
    <property type="entry name" value="Ribosomal_uL5_bac-type"/>
</dbReference>
<evidence type="ECO:0000259" key="8">
    <source>
        <dbReference type="Pfam" id="PF00673"/>
    </source>
</evidence>
<dbReference type="GO" id="GO:0006412">
    <property type="term" value="P:translation"/>
    <property type="evidence" value="ECO:0007669"/>
    <property type="project" value="UniProtKB-UniRule"/>
</dbReference>
<dbReference type="SUPFAM" id="SSF55282">
    <property type="entry name" value="RL5-like"/>
    <property type="match status" value="1"/>
</dbReference>
<dbReference type="GO" id="GO:1990904">
    <property type="term" value="C:ribonucleoprotein complex"/>
    <property type="evidence" value="ECO:0007669"/>
    <property type="project" value="UniProtKB-KW"/>
</dbReference>
<dbReference type="InterPro" id="IPR031310">
    <property type="entry name" value="Ribosomal_uL5_N"/>
</dbReference>
<dbReference type="InterPro" id="IPR031309">
    <property type="entry name" value="Ribosomal_uL5_C"/>
</dbReference>
<evidence type="ECO:0000259" key="7">
    <source>
        <dbReference type="Pfam" id="PF00281"/>
    </source>
</evidence>
<dbReference type="Proteomes" id="UP000034752">
    <property type="component" value="Unassembled WGS sequence"/>
</dbReference>
<comment type="subunit">
    <text evidence="5">Part of the 50S ribosomal subunit; part of the 5S rRNA/L5/L18/L25 subcomplex. Contacts the 5S rRNA and the P site tRNA. Forms a bridge to the 30S subunit in the 70S ribosome.</text>
</comment>
<dbReference type="Gene3D" id="3.30.1440.10">
    <property type="match status" value="1"/>
</dbReference>
<accession>A0A0G1I147</accession>
<keyword evidence="3 5" id="KW-0687">Ribonucleoprotein</keyword>
<evidence type="ECO:0000256" key="2">
    <source>
        <dbReference type="ARBA" id="ARBA00022980"/>
    </source>
</evidence>
<evidence type="ECO:0000256" key="1">
    <source>
        <dbReference type="ARBA" id="ARBA00008553"/>
    </source>
</evidence>
<name>A0A0G1I147_UNCK3</name>
<gene>
    <name evidence="5" type="primary">rplE</name>
    <name evidence="9" type="ORF">VE96_C0005G0024</name>
</gene>
<dbReference type="InterPro" id="IPR020929">
    <property type="entry name" value="Ribosomal_uL5_CS"/>
</dbReference>
<organism evidence="9 10">
    <name type="scientific">candidate division Kazan bacterium GW2011_GWA1_44_22</name>
    <dbReference type="NCBI Taxonomy" id="1620410"/>
    <lineage>
        <taxon>Bacteria</taxon>
        <taxon>Bacteria division Kazan-3B-28</taxon>
    </lineage>
</organism>
<evidence type="ECO:0000256" key="6">
    <source>
        <dbReference type="RuleBase" id="RU003930"/>
    </source>
</evidence>
<dbReference type="PATRIC" id="fig|1620410.3.peg.128"/>
<dbReference type="PANTHER" id="PTHR11994">
    <property type="entry name" value="60S RIBOSOMAL PROTEIN L11-RELATED"/>
    <property type="match status" value="1"/>
</dbReference>
<keyword evidence="5" id="KW-0694">RNA-binding</keyword>
<dbReference type="InterPro" id="IPR002132">
    <property type="entry name" value="Ribosomal_uL5"/>
</dbReference>
<comment type="caution">
    <text evidence="9">The sequence shown here is derived from an EMBL/GenBank/DDBJ whole genome shotgun (WGS) entry which is preliminary data.</text>
</comment>
<dbReference type="PIRSF" id="PIRSF002161">
    <property type="entry name" value="Ribosomal_L5"/>
    <property type="match status" value="1"/>
</dbReference>
<feature type="domain" description="Large ribosomal subunit protein uL5 C-terminal" evidence="8">
    <location>
        <begin position="82"/>
        <end position="175"/>
    </location>
</feature>
<evidence type="ECO:0000313" key="9">
    <source>
        <dbReference type="EMBL" id="KKT52935.1"/>
    </source>
</evidence>
<keyword evidence="5" id="KW-0820">tRNA-binding</keyword>
<dbReference type="FunFam" id="3.30.1440.10:FF:000001">
    <property type="entry name" value="50S ribosomal protein L5"/>
    <property type="match status" value="1"/>
</dbReference>
<dbReference type="GO" id="GO:0005840">
    <property type="term" value="C:ribosome"/>
    <property type="evidence" value="ECO:0007669"/>
    <property type="project" value="UniProtKB-KW"/>
</dbReference>
<dbReference type="EMBL" id="LCIJ01000005">
    <property type="protein sequence ID" value="KKT52935.1"/>
    <property type="molecule type" value="Genomic_DNA"/>
</dbReference>
<keyword evidence="5" id="KW-0699">rRNA-binding</keyword>
<dbReference type="GO" id="GO:0019843">
    <property type="term" value="F:rRNA binding"/>
    <property type="evidence" value="ECO:0007669"/>
    <property type="project" value="UniProtKB-UniRule"/>
</dbReference>
<dbReference type="GO" id="GO:0000049">
    <property type="term" value="F:tRNA binding"/>
    <property type="evidence" value="ECO:0007669"/>
    <property type="project" value="UniProtKB-UniRule"/>
</dbReference>
<proteinExistence type="inferred from homology"/>
<feature type="domain" description="Large ribosomal subunit protein uL5 N-terminal" evidence="7">
    <location>
        <begin position="25"/>
        <end position="78"/>
    </location>
</feature>
<evidence type="ECO:0000313" key="10">
    <source>
        <dbReference type="Proteomes" id="UP000034752"/>
    </source>
</evidence>
<sequence length="177" mass="19691">MTFREIYNQARQELHKELQLSSIEAVPRLVKVSINIGAGVAVSDGNFIAKVMGELAQITGQKPVITKAHKSIAGFKLREGAPIGVKVTLRGQRMFDFLDKLVNVSLPRVRDFQGIPQDSFDGHGNYTLGLKEHIVFPEITLDNIEKTFGLAVTIHTTAPTDELAKRLLTKLHFPFKE</sequence>
<dbReference type="Pfam" id="PF00281">
    <property type="entry name" value="Ribosomal_L5"/>
    <property type="match status" value="1"/>
</dbReference>